<feature type="compositionally biased region" description="Basic and acidic residues" evidence="1">
    <location>
        <begin position="32"/>
        <end position="48"/>
    </location>
</feature>
<sequence>MHPEQSAQHPGVILERDKDIADVGFAPTPDVEEAKRLPGYDREDEQRA</sequence>
<organism evidence="2">
    <name type="scientific">bioreactor metagenome</name>
    <dbReference type="NCBI Taxonomy" id="1076179"/>
    <lineage>
        <taxon>unclassified sequences</taxon>
        <taxon>metagenomes</taxon>
        <taxon>ecological metagenomes</taxon>
    </lineage>
</organism>
<comment type="caution">
    <text evidence="2">The sequence shown here is derived from an EMBL/GenBank/DDBJ whole genome shotgun (WGS) entry which is preliminary data.</text>
</comment>
<evidence type="ECO:0000313" key="2">
    <source>
        <dbReference type="EMBL" id="MPN27200.1"/>
    </source>
</evidence>
<name>A0A645GM04_9ZZZZ</name>
<dbReference type="AlphaFoldDB" id="A0A645GM04"/>
<evidence type="ECO:0000256" key="1">
    <source>
        <dbReference type="SAM" id="MobiDB-lite"/>
    </source>
</evidence>
<gene>
    <name evidence="2" type="ORF">SDC9_174627</name>
</gene>
<proteinExistence type="predicted"/>
<reference evidence="2" key="1">
    <citation type="submission" date="2019-08" db="EMBL/GenBank/DDBJ databases">
        <authorList>
            <person name="Kucharzyk K."/>
            <person name="Murdoch R.W."/>
            <person name="Higgins S."/>
            <person name="Loffler F."/>
        </authorList>
    </citation>
    <scope>NUCLEOTIDE SEQUENCE</scope>
</reference>
<feature type="region of interest" description="Disordered" evidence="1">
    <location>
        <begin position="1"/>
        <end position="48"/>
    </location>
</feature>
<dbReference type="EMBL" id="VSSQ01077000">
    <property type="protein sequence ID" value="MPN27200.1"/>
    <property type="molecule type" value="Genomic_DNA"/>
</dbReference>
<accession>A0A645GM04</accession>
<protein>
    <submittedName>
        <fullName evidence="2">Uncharacterized protein</fullName>
    </submittedName>
</protein>